<evidence type="ECO:0000256" key="6">
    <source>
        <dbReference type="ARBA" id="ARBA00022840"/>
    </source>
</evidence>
<dbReference type="GO" id="GO:0045717">
    <property type="term" value="P:negative regulation of fatty acid biosynthetic process"/>
    <property type="evidence" value="ECO:0007669"/>
    <property type="project" value="UniProtKB-ARBA"/>
</dbReference>
<dbReference type="PROSITE" id="PS00107">
    <property type="entry name" value="PROTEIN_KINASE_ATP"/>
    <property type="match status" value="1"/>
</dbReference>
<dbReference type="CDD" id="cd14014">
    <property type="entry name" value="STKc_PknB_like"/>
    <property type="match status" value="1"/>
</dbReference>
<dbReference type="GO" id="GO:0004674">
    <property type="term" value="F:protein serine/threonine kinase activity"/>
    <property type="evidence" value="ECO:0007669"/>
    <property type="project" value="UniProtKB-KW"/>
</dbReference>
<dbReference type="AlphaFoldDB" id="A0A2T0MKV4"/>
<dbReference type="EC" id="2.7.11.1" evidence="1"/>
<evidence type="ECO:0000256" key="8">
    <source>
        <dbReference type="ARBA" id="ARBA00048679"/>
    </source>
</evidence>
<protein>
    <recommendedName>
        <fullName evidence="1">non-specific serine/threonine protein kinase</fullName>
        <ecNumber evidence="1">2.7.11.1</ecNumber>
    </recommendedName>
</protein>
<dbReference type="FunFam" id="3.30.200.20:FF:000035">
    <property type="entry name" value="Serine/threonine protein kinase Stk1"/>
    <property type="match status" value="1"/>
</dbReference>
<comment type="caution">
    <text evidence="12">The sequence shown here is derived from an EMBL/GenBank/DDBJ whole genome shotgun (WGS) entry which is preliminary data.</text>
</comment>
<feature type="region of interest" description="Disordered" evidence="10">
    <location>
        <begin position="426"/>
        <end position="534"/>
    </location>
</feature>
<sequence length="732" mass="75159">MISPDTVLANRYRLVSRLGGGGHGEVWRAHDLLLDRVVAVKTIRAGLADDPEFAARFHAEARSMATIDHPGVVAVFDFGIAELSGRRTPYLVMQYLDGEPLHLLLSRGGRIPAGAAMDLVAQTAEALQAAHDAGVVHRDVKPGNLVIRPDGSVVLTDFGIARSAGDGKLTATGIVLGTVVYCAPEQAEGAAPSTAMDVYALGVVAYECLTGQVPFQGENAVAIALKHVNEAPAPLPAHVPAAVGEVVMRALAKDPADRWPSAGALAAAARALTDRAAPGPSLADRAAPGPSLADRAGVGPWLADRTASGPSLADRSASGPPFDDVPDLSDRSDVGDHQDLTPPSDRRDRSATGSSPMAGRSGSGERAPVGGRATAGGAAVSGTGTDRATLPAPAGGRRVRRWALSVGAGFVATAIAATAAWNLLGTDHPESPASQAQAGPTPPIATDPSPDLLTHTRDDDDEPRERPTTPAPVETTPETGPSEDPSPPPPAEGVLVGGIVHSGGPSSGDPEQDGYQPGQVDVFTGKGKRVASRRADRRGFRFSLPRGGYRLQTAVAGRTCSTTARVTPDRTTRADLTCSIPEPGFRSAAVKDVPGDVKGGPDSGETPPYADLLVAAANGGQGGVTLAFVTGGPIPGKAPSGKSQSRWAVSIEQDGRTFVLSFTGRDGAWSAAWTPATGPVAAKPVISGASISVAFDRAQLKTAPVDFTQPYRISHADANVTIDTHTWTDSTP</sequence>
<reference evidence="12 13" key="1">
    <citation type="submission" date="2018-03" db="EMBL/GenBank/DDBJ databases">
        <title>Genomic Encyclopedia of Type Strains, Phase III (KMG-III): the genomes of soil and plant-associated and newly described type strains.</title>
        <authorList>
            <person name="Whitman W."/>
        </authorList>
    </citation>
    <scope>NUCLEOTIDE SEQUENCE [LARGE SCALE GENOMIC DNA]</scope>
    <source>
        <strain evidence="12 13">CGMCC 4.7104</strain>
    </source>
</reference>
<evidence type="ECO:0000256" key="10">
    <source>
        <dbReference type="SAM" id="MobiDB-lite"/>
    </source>
</evidence>
<dbReference type="InterPro" id="IPR011009">
    <property type="entry name" value="Kinase-like_dom_sf"/>
</dbReference>
<feature type="compositionally biased region" description="Low complexity" evidence="10">
    <location>
        <begin position="366"/>
        <end position="385"/>
    </location>
</feature>
<dbReference type="OrthoDB" id="9801841at2"/>
<evidence type="ECO:0000256" key="5">
    <source>
        <dbReference type="ARBA" id="ARBA00022777"/>
    </source>
</evidence>
<dbReference type="Gene3D" id="1.10.510.10">
    <property type="entry name" value="Transferase(Phosphotransferase) domain 1"/>
    <property type="match status" value="1"/>
</dbReference>
<dbReference type="FunFam" id="1.10.510.10:FF:000021">
    <property type="entry name" value="Serine/threonine protein kinase"/>
    <property type="match status" value="1"/>
</dbReference>
<evidence type="ECO:0000256" key="4">
    <source>
        <dbReference type="ARBA" id="ARBA00022741"/>
    </source>
</evidence>
<dbReference type="SUPFAM" id="SSF56112">
    <property type="entry name" value="Protein kinase-like (PK-like)"/>
    <property type="match status" value="1"/>
</dbReference>
<feature type="compositionally biased region" description="Basic and acidic residues" evidence="10">
    <location>
        <begin position="454"/>
        <end position="467"/>
    </location>
</feature>
<dbReference type="RefSeq" id="WP_106249798.1">
    <property type="nucleotide sequence ID" value="NZ_PVNG01000024.1"/>
</dbReference>
<keyword evidence="3" id="KW-0808">Transferase</keyword>
<dbReference type="PANTHER" id="PTHR43289:SF6">
    <property type="entry name" value="SERINE_THREONINE-PROTEIN KINASE NEKL-3"/>
    <property type="match status" value="1"/>
</dbReference>
<evidence type="ECO:0000256" key="2">
    <source>
        <dbReference type="ARBA" id="ARBA00022527"/>
    </source>
</evidence>
<feature type="compositionally biased region" description="Low complexity" evidence="10">
    <location>
        <begin position="471"/>
        <end position="483"/>
    </location>
</feature>
<evidence type="ECO:0000259" key="11">
    <source>
        <dbReference type="PROSITE" id="PS50011"/>
    </source>
</evidence>
<feature type="domain" description="Protein kinase" evidence="11">
    <location>
        <begin position="12"/>
        <end position="272"/>
    </location>
</feature>
<dbReference type="EMBL" id="PVNG01000024">
    <property type="protein sequence ID" value="PRX58222.1"/>
    <property type="molecule type" value="Genomic_DNA"/>
</dbReference>
<keyword evidence="5 12" id="KW-0418">Kinase</keyword>
<comment type="catalytic activity">
    <reaction evidence="7">
        <text>L-threonyl-[protein] + ATP = O-phospho-L-threonyl-[protein] + ADP + H(+)</text>
        <dbReference type="Rhea" id="RHEA:46608"/>
        <dbReference type="Rhea" id="RHEA-COMP:11060"/>
        <dbReference type="Rhea" id="RHEA-COMP:11605"/>
        <dbReference type="ChEBI" id="CHEBI:15378"/>
        <dbReference type="ChEBI" id="CHEBI:30013"/>
        <dbReference type="ChEBI" id="CHEBI:30616"/>
        <dbReference type="ChEBI" id="CHEBI:61977"/>
        <dbReference type="ChEBI" id="CHEBI:456216"/>
        <dbReference type="EC" id="2.7.11.1"/>
    </reaction>
</comment>
<keyword evidence="6 9" id="KW-0067">ATP-binding</keyword>
<evidence type="ECO:0000313" key="12">
    <source>
        <dbReference type="EMBL" id="PRX58222.1"/>
    </source>
</evidence>
<dbReference type="PROSITE" id="PS50011">
    <property type="entry name" value="PROTEIN_KINASE_DOM"/>
    <property type="match status" value="1"/>
</dbReference>
<evidence type="ECO:0000256" key="7">
    <source>
        <dbReference type="ARBA" id="ARBA00047899"/>
    </source>
</evidence>
<dbReference type="PROSITE" id="PS00108">
    <property type="entry name" value="PROTEIN_KINASE_ST"/>
    <property type="match status" value="1"/>
</dbReference>
<accession>A0A2T0MKV4</accession>
<proteinExistence type="predicted"/>
<feature type="compositionally biased region" description="Basic and acidic residues" evidence="10">
    <location>
        <begin position="328"/>
        <end position="350"/>
    </location>
</feature>
<evidence type="ECO:0000256" key="9">
    <source>
        <dbReference type="PROSITE-ProRule" id="PRU10141"/>
    </source>
</evidence>
<dbReference type="PANTHER" id="PTHR43289">
    <property type="entry name" value="MITOGEN-ACTIVATED PROTEIN KINASE KINASE KINASE 20-RELATED"/>
    <property type="match status" value="1"/>
</dbReference>
<dbReference type="InterPro" id="IPR000719">
    <property type="entry name" value="Prot_kinase_dom"/>
</dbReference>
<keyword evidence="2 12" id="KW-0723">Serine/threonine-protein kinase</keyword>
<evidence type="ECO:0000256" key="3">
    <source>
        <dbReference type="ARBA" id="ARBA00022679"/>
    </source>
</evidence>
<dbReference type="InterPro" id="IPR008271">
    <property type="entry name" value="Ser/Thr_kinase_AS"/>
</dbReference>
<name>A0A2T0MKV4_9ACTN</name>
<dbReference type="GO" id="GO:0005524">
    <property type="term" value="F:ATP binding"/>
    <property type="evidence" value="ECO:0007669"/>
    <property type="project" value="UniProtKB-UniRule"/>
</dbReference>
<organism evidence="12 13">
    <name type="scientific">Nonomuraea fuscirosea</name>
    <dbReference type="NCBI Taxonomy" id="1291556"/>
    <lineage>
        <taxon>Bacteria</taxon>
        <taxon>Bacillati</taxon>
        <taxon>Actinomycetota</taxon>
        <taxon>Actinomycetes</taxon>
        <taxon>Streptosporangiales</taxon>
        <taxon>Streptosporangiaceae</taxon>
        <taxon>Nonomuraea</taxon>
    </lineage>
</organism>
<dbReference type="Pfam" id="PF00069">
    <property type="entry name" value="Pkinase"/>
    <property type="match status" value="1"/>
</dbReference>
<dbReference type="Gene3D" id="3.30.200.20">
    <property type="entry name" value="Phosphorylase Kinase, domain 1"/>
    <property type="match status" value="1"/>
</dbReference>
<comment type="catalytic activity">
    <reaction evidence="8">
        <text>L-seryl-[protein] + ATP = O-phospho-L-seryl-[protein] + ADP + H(+)</text>
        <dbReference type="Rhea" id="RHEA:17989"/>
        <dbReference type="Rhea" id="RHEA-COMP:9863"/>
        <dbReference type="Rhea" id="RHEA-COMP:11604"/>
        <dbReference type="ChEBI" id="CHEBI:15378"/>
        <dbReference type="ChEBI" id="CHEBI:29999"/>
        <dbReference type="ChEBI" id="CHEBI:30616"/>
        <dbReference type="ChEBI" id="CHEBI:83421"/>
        <dbReference type="ChEBI" id="CHEBI:456216"/>
        <dbReference type="EC" id="2.7.11.1"/>
    </reaction>
</comment>
<feature type="region of interest" description="Disordered" evidence="10">
    <location>
        <begin position="279"/>
        <end position="394"/>
    </location>
</feature>
<keyword evidence="4 9" id="KW-0547">Nucleotide-binding</keyword>
<gene>
    <name evidence="12" type="ORF">B0I32_124210</name>
</gene>
<evidence type="ECO:0000313" key="13">
    <source>
        <dbReference type="Proteomes" id="UP000238312"/>
    </source>
</evidence>
<evidence type="ECO:0000256" key="1">
    <source>
        <dbReference type="ARBA" id="ARBA00012513"/>
    </source>
</evidence>
<dbReference type="Proteomes" id="UP000238312">
    <property type="component" value="Unassembled WGS sequence"/>
</dbReference>
<keyword evidence="13" id="KW-1185">Reference proteome</keyword>
<feature type="binding site" evidence="9">
    <location>
        <position position="41"/>
    </location>
    <ligand>
        <name>ATP</name>
        <dbReference type="ChEBI" id="CHEBI:30616"/>
    </ligand>
</feature>
<dbReference type="SMART" id="SM00220">
    <property type="entry name" value="S_TKc"/>
    <property type="match status" value="1"/>
</dbReference>
<dbReference type="InterPro" id="IPR017441">
    <property type="entry name" value="Protein_kinase_ATP_BS"/>
</dbReference>